<dbReference type="Proteomes" id="UP000270094">
    <property type="component" value="Unassembled WGS sequence"/>
</dbReference>
<feature type="non-terminal residue" evidence="2">
    <location>
        <position position="259"/>
    </location>
</feature>
<dbReference type="GO" id="GO:0005829">
    <property type="term" value="C:cytosol"/>
    <property type="evidence" value="ECO:0007669"/>
    <property type="project" value="GOC"/>
</dbReference>
<dbReference type="GO" id="GO:0005768">
    <property type="term" value="C:endosome"/>
    <property type="evidence" value="ECO:0007669"/>
    <property type="project" value="TreeGrafter"/>
</dbReference>
<proteinExistence type="predicted"/>
<reference evidence="2 3" key="1">
    <citation type="submission" date="2018-11" db="EMBL/GenBank/DDBJ databases">
        <authorList>
            <consortium name="Pathogen Informatics"/>
        </authorList>
    </citation>
    <scope>NUCLEOTIDE SEQUENCE [LARGE SCALE GENOMIC DNA]</scope>
</reference>
<dbReference type="InterPro" id="IPR040314">
    <property type="entry name" value="DOP1"/>
</dbReference>
<sequence>MERSLATVMVRVVEQLCKNIETAISASFSNKSTKDTGSSIIGLKEDVQSYPACFITMTLETITTLIHFCLIDAPAAGSTTQTSTPPPVTPAAGGTSVVGQAMAVIPGTKGATELFSNLVKVFSFSDSTSGAGVNLSKIEGSRGSIALRQARNDMLTSLPHALATICDLWTVIRSKEEPRLPLGSPQQLRQLVLDLLSPIAQHHQQAFLTSLSLVWLTRSGAGVNASRKIDSDQPNFQYTSSQHDIANLLLSLKVISFEE</sequence>
<dbReference type="InterPro" id="IPR056459">
    <property type="entry name" value="TPR_DOP1"/>
</dbReference>
<protein>
    <recommendedName>
        <fullName evidence="1">DOP1-like TPR domain-containing protein</fullName>
    </recommendedName>
</protein>
<evidence type="ECO:0000313" key="2">
    <source>
        <dbReference type="EMBL" id="VDM71562.1"/>
    </source>
</evidence>
<dbReference type="OrthoDB" id="297643at2759"/>
<dbReference type="Pfam" id="PF24601">
    <property type="entry name" value="TPR_DOP1"/>
    <property type="match status" value="1"/>
</dbReference>
<evidence type="ECO:0000259" key="1">
    <source>
        <dbReference type="Pfam" id="PF24601"/>
    </source>
</evidence>
<feature type="domain" description="DOP1-like TPR" evidence="1">
    <location>
        <begin position="1"/>
        <end position="72"/>
    </location>
</feature>
<evidence type="ECO:0000313" key="3">
    <source>
        <dbReference type="Proteomes" id="UP000270094"/>
    </source>
</evidence>
<accession>A0A3P7KWJ1</accession>
<name>A0A3P7KWJ1_STRVU</name>
<keyword evidence="3" id="KW-1185">Reference proteome</keyword>
<dbReference type="EMBL" id="UYYB01021003">
    <property type="protein sequence ID" value="VDM71562.1"/>
    <property type="molecule type" value="Genomic_DNA"/>
</dbReference>
<organism evidence="2 3">
    <name type="scientific">Strongylus vulgaris</name>
    <name type="common">Blood worm</name>
    <dbReference type="NCBI Taxonomy" id="40348"/>
    <lineage>
        <taxon>Eukaryota</taxon>
        <taxon>Metazoa</taxon>
        <taxon>Ecdysozoa</taxon>
        <taxon>Nematoda</taxon>
        <taxon>Chromadorea</taxon>
        <taxon>Rhabditida</taxon>
        <taxon>Rhabditina</taxon>
        <taxon>Rhabditomorpha</taxon>
        <taxon>Strongyloidea</taxon>
        <taxon>Strongylidae</taxon>
        <taxon>Strongylus</taxon>
    </lineage>
</organism>
<dbReference type="AlphaFoldDB" id="A0A3P7KWJ1"/>
<dbReference type="PANTHER" id="PTHR14042:SF24">
    <property type="entry name" value="PROTEIN DOPEY-1 HOMOLOG"/>
    <property type="match status" value="1"/>
</dbReference>
<dbReference type="GO" id="GO:0005802">
    <property type="term" value="C:trans-Golgi network"/>
    <property type="evidence" value="ECO:0007669"/>
    <property type="project" value="TreeGrafter"/>
</dbReference>
<dbReference type="GO" id="GO:0006895">
    <property type="term" value="P:Golgi to endosome transport"/>
    <property type="evidence" value="ECO:0007669"/>
    <property type="project" value="InterPro"/>
</dbReference>
<dbReference type="PANTHER" id="PTHR14042">
    <property type="entry name" value="DOPEY-RELATED"/>
    <property type="match status" value="1"/>
</dbReference>
<gene>
    <name evidence="2" type="ORF">SVUK_LOCUS6560</name>
</gene>